<proteinExistence type="predicted"/>
<gene>
    <name evidence="1" type="ORF">V2H45_01875</name>
</gene>
<sequence>MKNSAPNPKELDRFLRSLTECVKNNLIFFPIRHHSPACAWHIQQLILTEKPAVILIEGPADMTELIPFMLHERAKAPFAVYTTYIDTAKRLGELPEGNSLSSDAQRFAGYYPFCDYSPELVALRVGASVNAKLEFIDLTFAQQAIASHKHPNLDRATQTRALLEESYFRRSAYLTALAKKTGCRDVDDLWDHLFEANFQTTSTSSFIQNVAAYCFMARLDSPEPILETDGTLARERAMASAIQSIIQSTQQKIQPAEKILVITGGFHTVALPFLQESIQPLPKLILKPEEGQTVLMRYSFEQLDALNGYGAGMPAPEFYQRFWQELQKGTSNPLLETANQILVEIGNKTRAQTAGTALSTADAIAALEQARRLAAFRHHQAPTREDLLDGIRSCFVKGAMDGEGTILMSLVRQMLTGDRIGDLPPDVGVPPIVNDFREIARRLRFKIDTSLPQSLTLDIYRKVAHRQASRFLHTLHFLEIPFARIVAGPDFVQGRQLDRLQEVWEYRWIPQTESSLIERSLYGTTLETAAVYLLQQAIAQLEEMGKSRSALEAVRILLSACCMGLHAHTERLLDLIATNIAEDPAFISLVDAVSQLVLIWQSREPLEAHDLTQIPALSAIAYRRLCYLLPDLSNCSEEEGMGVLGRFGTVLELCQSDSTAFDPDLFYDGLHHLLATPQSHPTIAGGTAGILYRAGLLSESEIVTLGMGYLQSSIGSSTGRSPAGTSGQITGGAGFLQGLLYTCREVAWNVSRLLEAIDAQLQVWDDDEFLHVLPEFRLAFADLTPRETDKVAAIVAAFYQESDRQPELGDLTNRHFTEADLQFGLRLEQLLTESLQHDRLIR</sequence>
<dbReference type="InterPro" id="IPR043737">
    <property type="entry name" value="DUF5682"/>
</dbReference>
<reference evidence="1" key="1">
    <citation type="submission" date="2024-01" db="EMBL/GenBank/DDBJ databases">
        <title>Bank of Algae and Cyanobacteria of the Azores (BACA) strain genomes.</title>
        <authorList>
            <person name="Luz R."/>
            <person name="Cordeiro R."/>
            <person name="Fonseca A."/>
            <person name="Goncalves V."/>
        </authorList>
    </citation>
    <scope>NUCLEOTIDE SEQUENCE</scope>
    <source>
        <strain evidence="1">BACA0141</strain>
    </source>
</reference>
<organism evidence="1 2">
    <name type="scientific">Tumidithrix elongata BACA0141</name>
    <dbReference type="NCBI Taxonomy" id="2716417"/>
    <lineage>
        <taxon>Bacteria</taxon>
        <taxon>Bacillati</taxon>
        <taxon>Cyanobacteriota</taxon>
        <taxon>Cyanophyceae</taxon>
        <taxon>Pseudanabaenales</taxon>
        <taxon>Pseudanabaenaceae</taxon>
        <taxon>Tumidithrix</taxon>
        <taxon>Tumidithrix elongata</taxon>
    </lineage>
</organism>
<name>A0AAW9PTX2_9CYAN</name>
<evidence type="ECO:0000313" key="2">
    <source>
        <dbReference type="Proteomes" id="UP001333818"/>
    </source>
</evidence>
<comment type="caution">
    <text evidence="1">The sequence shown here is derived from an EMBL/GenBank/DDBJ whole genome shotgun (WGS) entry which is preliminary data.</text>
</comment>
<dbReference type="EMBL" id="JAZBJZ010000004">
    <property type="protein sequence ID" value="MEE3715488.1"/>
    <property type="molecule type" value="Genomic_DNA"/>
</dbReference>
<accession>A0AAW9PTX2</accession>
<keyword evidence="2" id="KW-1185">Reference proteome</keyword>
<dbReference type="AlphaFoldDB" id="A0AAW9PTX2"/>
<dbReference type="Proteomes" id="UP001333818">
    <property type="component" value="Unassembled WGS sequence"/>
</dbReference>
<protein>
    <submittedName>
        <fullName evidence="1">DUF5682 family protein</fullName>
    </submittedName>
</protein>
<dbReference type="RefSeq" id="WP_330481910.1">
    <property type="nucleotide sequence ID" value="NZ_JAZBJZ010000004.1"/>
</dbReference>
<dbReference type="Pfam" id="PF18934">
    <property type="entry name" value="DUF5682"/>
    <property type="match status" value="1"/>
</dbReference>
<evidence type="ECO:0000313" key="1">
    <source>
        <dbReference type="EMBL" id="MEE3715488.1"/>
    </source>
</evidence>